<dbReference type="GO" id="GO:0005737">
    <property type="term" value="C:cytoplasm"/>
    <property type="evidence" value="ECO:0007669"/>
    <property type="project" value="TreeGrafter"/>
</dbReference>
<dbReference type="GO" id="GO:0033550">
    <property type="term" value="F:MAP kinase tyrosine phosphatase activity"/>
    <property type="evidence" value="ECO:0007669"/>
    <property type="project" value="TreeGrafter"/>
</dbReference>
<evidence type="ECO:0000256" key="5">
    <source>
        <dbReference type="SAM" id="MobiDB-lite"/>
    </source>
</evidence>
<evidence type="ECO:0000259" key="6">
    <source>
        <dbReference type="PROSITE" id="PS50054"/>
    </source>
</evidence>
<gene>
    <name evidence="8" type="ORF">TrST_g6574</name>
</gene>
<feature type="region of interest" description="Disordered" evidence="5">
    <location>
        <begin position="544"/>
        <end position="577"/>
    </location>
</feature>
<name>A0A9W6ZHG6_9STRA</name>
<evidence type="ECO:0000256" key="3">
    <source>
        <dbReference type="ARBA" id="ARBA00022801"/>
    </source>
</evidence>
<dbReference type="AlphaFoldDB" id="A0A9W6ZHG6"/>
<dbReference type="SMART" id="SM00195">
    <property type="entry name" value="DSPc"/>
    <property type="match status" value="1"/>
</dbReference>
<keyword evidence="9" id="KW-1185">Reference proteome</keyword>
<evidence type="ECO:0000259" key="7">
    <source>
        <dbReference type="PROSITE" id="PS50056"/>
    </source>
</evidence>
<feature type="domain" description="Tyrosine specific protein phosphatases" evidence="7">
    <location>
        <begin position="393"/>
        <end position="448"/>
    </location>
</feature>
<dbReference type="GO" id="GO:0017017">
    <property type="term" value="F:MAP kinase tyrosine/serine/threonine phosphatase activity"/>
    <property type="evidence" value="ECO:0007669"/>
    <property type="project" value="TreeGrafter"/>
</dbReference>
<dbReference type="SUPFAM" id="SSF52799">
    <property type="entry name" value="(Phosphotyrosine protein) phosphatases II"/>
    <property type="match status" value="1"/>
</dbReference>
<dbReference type="InterPro" id="IPR029021">
    <property type="entry name" value="Prot-tyrosine_phosphatase-like"/>
</dbReference>
<dbReference type="Pfam" id="PF00782">
    <property type="entry name" value="DSPc"/>
    <property type="match status" value="1"/>
</dbReference>
<dbReference type="PANTHER" id="PTHR10159">
    <property type="entry name" value="DUAL SPECIFICITY PROTEIN PHOSPHATASE"/>
    <property type="match status" value="1"/>
</dbReference>
<organism evidence="8 9">
    <name type="scientific">Triparma strigata</name>
    <dbReference type="NCBI Taxonomy" id="1606541"/>
    <lineage>
        <taxon>Eukaryota</taxon>
        <taxon>Sar</taxon>
        <taxon>Stramenopiles</taxon>
        <taxon>Ochrophyta</taxon>
        <taxon>Bolidophyceae</taxon>
        <taxon>Parmales</taxon>
        <taxon>Triparmaceae</taxon>
        <taxon>Triparma</taxon>
    </lineage>
</organism>
<protein>
    <recommendedName>
        <fullName evidence="2">protein-tyrosine-phosphatase</fullName>
        <ecNumber evidence="2">3.1.3.48</ecNumber>
    </recommendedName>
</protein>
<evidence type="ECO:0000256" key="2">
    <source>
        <dbReference type="ARBA" id="ARBA00013064"/>
    </source>
</evidence>
<dbReference type="EMBL" id="BRXY01000010">
    <property type="protein sequence ID" value="GMH52336.1"/>
    <property type="molecule type" value="Genomic_DNA"/>
</dbReference>
<dbReference type="InterPro" id="IPR020422">
    <property type="entry name" value="TYR_PHOSPHATASE_DUAL_dom"/>
</dbReference>
<keyword evidence="3" id="KW-0378">Hydrolase</keyword>
<dbReference type="InterPro" id="IPR000340">
    <property type="entry name" value="Dual-sp_phosphatase_cat-dom"/>
</dbReference>
<dbReference type="GO" id="GO:0043409">
    <property type="term" value="P:negative regulation of MAPK cascade"/>
    <property type="evidence" value="ECO:0007669"/>
    <property type="project" value="TreeGrafter"/>
</dbReference>
<evidence type="ECO:0000256" key="4">
    <source>
        <dbReference type="ARBA" id="ARBA00022912"/>
    </source>
</evidence>
<dbReference type="CDD" id="cd14498">
    <property type="entry name" value="DSP"/>
    <property type="match status" value="1"/>
</dbReference>
<dbReference type="Proteomes" id="UP001165085">
    <property type="component" value="Unassembled WGS sequence"/>
</dbReference>
<dbReference type="EC" id="3.1.3.48" evidence="2"/>
<feature type="domain" description="Tyrosine-protein phosphatase" evidence="6">
    <location>
        <begin position="328"/>
        <end position="469"/>
    </location>
</feature>
<dbReference type="Gene3D" id="3.90.190.10">
    <property type="entry name" value="Protein tyrosine phosphatase superfamily"/>
    <property type="match status" value="1"/>
</dbReference>
<dbReference type="OrthoDB" id="165342at2759"/>
<keyword evidence="4" id="KW-0904">Protein phosphatase</keyword>
<evidence type="ECO:0000313" key="9">
    <source>
        <dbReference type="Proteomes" id="UP001165085"/>
    </source>
</evidence>
<feature type="compositionally biased region" description="Basic residues" evidence="5">
    <location>
        <begin position="564"/>
        <end position="577"/>
    </location>
</feature>
<proteinExistence type="inferred from homology"/>
<comment type="caution">
    <text evidence="8">The sequence shown here is derived from an EMBL/GenBank/DDBJ whole genome shotgun (WGS) entry which is preliminary data.</text>
</comment>
<dbReference type="PROSITE" id="PS50056">
    <property type="entry name" value="TYR_PHOSPHATASE_2"/>
    <property type="match status" value="1"/>
</dbReference>
<feature type="compositionally biased region" description="Basic and acidic residues" evidence="5">
    <location>
        <begin position="171"/>
        <end position="183"/>
    </location>
</feature>
<feature type="region of interest" description="Disordered" evidence="5">
    <location>
        <begin position="168"/>
        <end position="198"/>
    </location>
</feature>
<dbReference type="PANTHER" id="PTHR10159:SF519">
    <property type="entry name" value="DUAL SPECIFICITY PROTEIN PHOSPHATASE MPK3"/>
    <property type="match status" value="1"/>
</dbReference>
<feature type="compositionally biased region" description="Basic and acidic residues" evidence="5">
    <location>
        <begin position="547"/>
        <end position="563"/>
    </location>
</feature>
<sequence>MDFKNWRDARRTHKNFVEEEKLDYMGKVRKRKIFVTVEEDKPPMDPRDNVFNVDPKTQTSQEAVTAWMTKDSMVGLMKHSVHMSSGKAGKSKAKKAASGSMALGEDEVFDPFNPHDNLKVNGGPIPYSKFHKLKKKKIHEEKAGPMIEESMAAFVDDKEEDELDFDQYGDGIERPKKVKNMSDKRKRAALTRGQQNPADQMRAELEYKANLENYKKVKGVETEDTVDHTKVTSYGAVDVRRKKAGEEETDDIRIVDEDALLAIQAQIDKEREDKMREVAEKELAQKEMQLVSRRVGDSDLMERNKGFIHKIASLAKRSIKSARGQFEEPTKVMPFLWLGNSNTAHNKQLMVKMGITHVLNTAIEVDNAFPELFVYSKIGLEDHEDQEMDGVFEHAFKFINRVRECGGRILVHCTAGVSRAASIVLGYIVQEEEQLLVDAYAILRLMRPIVDPNENFMYHLALLEMNTHEVTSVAFHKAWKFYKYTQLKSGSDEAWEGGPVARKQGVGLFVMSVFRKLGVPKKKSLTTRLLNFIFSSYHNAKQQQRQAAERAAKLRAKQSEKNEKSKKRGGGKKPGGK</sequence>
<accession>A0A9W6ZHG6</accession>
<reference evidence="9" key="1">
    <citation type="journal article" date="2023" name="Commun. Biol.">
        <title>Genome analysis of Parmales, the sister group of diatoms, reveals the evolutionary specialization of diatoms from phago-mixotrophs to photoautotrophs.</title>
        <authorList>
            <person name="Ban H."/>
            <person name="Sato S."/>
            <person name="Yoshikawa S."/>
            <person name="Yamada K."/>
            <person name="Nakamura Y."/>
            <person name="Ichinomiya M."/>
            <person name="Sato N."/>
            <person name="Blanc-Mathieu R."/>
            <person name="Endo H."/>
            <person name="Kuwata A."/>
            <person name="Ogata H."/>
        </authorList>
    </citation>
    <scope>NUCLEOTIDE SEQUENCE [LARGE SCALE GENOMIC DNA]</scope>
    <source>
        <strain evidence="9">NIES 3701</strain>
    </source>
</reference>
<dbReference type="InterPro" id="IPR000387">
    <property type="entry name" value="Tyr_Pase_dom"/>
</dbReference>
<comment type="similarity">
    <text evidence="1">Belongs to the protein-tyrosine phosphatase family. Non-receptor class dual specificity subfamily.</text>
</comment>
<dbReference type="GO" id="GO:0008330">
    <property type="term" value="F:protein tyrosine/threonine phosphatase activity"/>
    <property type="evidence" value="ECO:0007669"/>
    <property type="project" value="TreeGrafter"/>
</dbReference>
<evidence type="ECO:0000313" key="8">
    <source>
        <dbReference type="EMBL" id="GMH52336.1"/>
    </source>
</evidence>
<dbReference type="PROSITE" id="PS50054">
    <property type="entry name" value="TYR_PHOSPHATASE_DUAL"/>
    <property type="match status" value="1"/>
</dbReference>
<evidence type="ECO:0000256" key="1">
    <source>
        <dbReference type="ARBA" id="ARBA00008601"/>
    </source>
</evidence>